<dbReference type="Proteomes" id="UP000373449">
    <property type="component" value="Unassembled WGS sequence"/>
</dbReference>
<reference evidence="7 8" key="1">
    <citation type="submission" date="2019-03" db="EMBL/GenBank/DDBJ databases">
        <authorList>
            <consortium name="Pathogen Informatics"/>
        </authorList>
    </citation>
    <scope>NUCLEOTIDE SEQUENCE [LARGE SCALE GENOMIC DNA]</scope>
    <source>
        <strain evidence="7 8">NCTC12282</strain>
    </source>
</reference>
<feature type="transmembrane region" description="Helical" evidence="6">
    <location>
        <begin position="34"/>
        <end position="59"/>
    </location>
</feature>
<dbReference type="EMBL" id="CAADJA010000002">
    <property type="protein sequence ID" value="VFS46697.1"/>
    <property type="molecule type" value="Genomic_DNA"/>
</dbReference>
<proteinExistence type="inferred from homology"/>
<keyword evidence="4 6" id="KW-1133">Transmembrane helix</keyword>
<comment type="subcellular location">
    <subcellularLocation>
        <location evidence="1">Membrane</location>
        <topology evidence="1">Multi-pass membrane protein</topology>
    </subcellularLocation>
</comment>
<accession>A0A484ZDX7</accession>
<gene>
    <name evidence="7" type="primary">citT_1</name>
    <name evidence="7" type="ORF">NCTC12282_01615</name>
</gene>
<sequence>MSNNITKGLATILIGMIIWFIPVPDGLTPQAWHLFALMVAIIIGFILQPVPVGAVALLVSPSLY</sequence>
<keyword evidence="3 6" id="KW-0812">Transmembrane</keyword>
<evidence type="ECO:0000256" key="3">
    <source>
        <dbReference type="ARBA" id="ARBA00022692"/>
    </source>
</evidence>
<feature type="transmembrane region" description="Helical" evidence="6">
    <location>
        <begin position="5"/>
        <end position="22"/>
    </location>
</feature>
<dbReference type="GO" id="GO:0022857">
    <property type="term" value="F:transmembrane transporter activity"/>
    <property type="evidence" value="ECO:0007669"/>
    <property type="project" value="InterPro"/>
</dbReference>
<protein>
    <submittedName>
        <fullName evidence="7">Citrate/succinate antiporter</fullName>
    </submittedName>
</protein>
<dbReference type="GO" id="GO:0016020">
    <property type="term" value="C:membrane"/>
    <property type="evidence" value="ECO:0007669"/>
    <property type="project" value="UniProtKB-SubCell"/>
</dbReference>
<evidence type="ECO:0000256" key="2">
    <source>
        <dbReference type="ARBA" id="ARBA00007349"/>
    </source>
</evidence>
<evidence type="ECO:0000313" key="8">
    <source>
        <dbReference type="Proteomes" id="UP000373449"/>
    </source>
</evidence>
<evidence type="ECO:0000313" key="7">
    <source>
        <dbReference type="EMBL" id="VFS46697.1"/>
    </source>
</evidence>
<dbReference type="Pfam" id="PF00939">
    <property type="entry name" value="Na_sulph_symp"/>
    <property type="match status" value="1"/>
</dbReference>
<organism evidence="7 8">
    <name type="scientific">Budvicia aquatica</name>
    <dbReference type="NCBI Taxonomy" id="82979"/>
    <lineage>
        <taxon>Bacteria</taxon>
        <taxon>Pseudomonadati</taxon>
        <taxon>Pseudomonadota</taxon>
        <taxon>Gammaproteobacteria</taxon>
        <taxon>Enterobacterales</taxon>
        <taxon>Budviciaceae</taxon>
        <taxon>Budvicia</taxon>
    </lineage>
</organism>
<dbReference type="PANTHER" id="PTHR42826">
    <property type="entry name" value="DICARBOXYLATE TRANSPORTER 2.1, CHLOROPLASTIC"/>
    <property type="match status" value="1"/>
</dbReference>
<evidence type="ECO:0000256" key="6">
    <source>
        <dbReference type="SAM" id="Phobius"/>
    </source>
</evidence>
<name>A0A484ZDX7_9GAMM</name>
<evidence type="ECO:0000256" key="4">
    <source>
        <dbReference type="ARBA" id="ARBA00022989"/>
    </source>
</evidence>
<evidence type="ECO:0000256" key="1">
    <source>
        <dbReference type="ARBA" id="ARBA00004141"/>
    </source>
</evidence>
<keyword evidence="5 6" id="KW-0472">Membrane</keyword>
<evidence type="ECO:0000256" key="5">
    <source>
        <dbReference type="ARBA" id="ARBA00023136"/>
    </source>
</evidence>
<dbReference type="AlphaFoldDB" id="A0A484ZDX7"/>
<dbReference type="InterPro" id="IPR030676">
    <property type="entry name" value="CitT-rel"/>
</dbReference>
<comment type="similarity">
    <text evidence="2">Belongs to the SLC13A/DASS transporter (TC 2.A.47) family. DIT1 subfamily.</text>
</comment>
<dbReference type="InterPro" id="IPR001898">
    <property type="entry name" value="SLC13A/DASS"/>
</dbReference>